<dbReference type="PANTHER" id="PTHR30146">
    <property type="entry name" value="LACI-RELATED TRANSCRIPTIONAL REPRESSOR"/>
    <property type="match status" value="1"/>
</dbReference>
<dbReference type="OrthoDB" id="9813468at2"/>
<name>D9R3J0_LACSW</name>
<dbReference type="Pfam" id="PF13377">
    <property type="entry name" value="Peripla_BP_3"/>
    <property type="match status" value="1"/>
</dbReference>
<feature type="domain" description="HTH lacI-type" evidence="4">
    <location>
        <begin position="3"/>
        <end position="57"/>
    </location>
</feature>
<dbReference type="KEGG" id="csh:Closa_4209"/>
<gene>
    <name evidence="5" type="ordered locus">Closa_4209</name>
</gene>
<dbReference type="GO" id="GO:0000976">
    <property type="term" value="F:transcription cis-regulatory region binding"/>
    <property type="evidence" value="ECO:0007669"/>
    <property type="project" value="TreeGrafter"/>
</dbReference>
<evidence type="ECO:0000256" key="3">
    <source>
        <dbReference type="ARBA" id="ARBA00023163"/>
    </source>
</evidence>
<evidence type="ECO:0000256" key="1">
    <source>
        <dbReference type="ARBA" id="ARBA00023015"/>
    </source>
</evidence>
<dbReference type="Gene3D" id="1.10.260.40">
    <property type="entry name" value="lambda repressor-like DNA-binding domains"/>
    <property type="match status" value="1"/>
</dbReference>
<dbReference type="eggNOG" id="COG1609">
    <property type="taxonomic scope" value="Bacteria"/>
</dbReference>
<dbReference type="CDD" id="cd19975">
    <property type="entry name" value="PBP1_CcpA-like"/>
    <property type="match status" value="1"/>
</dbReference>
<dbReference type="SUPFAM" id="SSF53822">
    <property type="entry name" value="Periplasmic binding protein-like I"/>
    <property type="match status" value="1"/>
</dbReference>
<evidence type="ECO:0000259" key="4">
    <source>
        <dbReference type="PROSITE" id="PS50932"/>
    </source>
</evidence>
<keyword evidence="1" id="KW-0805">Transcription regulation</keyword>
<keyword evidence="6" id="KW-1185">Reference proteome</keyword>
<sequence length="339" mass="37815">MGIGIKEVAKEAGVSIATVSRALNNEGYVSETAYKKVVEAAKRLNYEPNYLAQSLLKQKTNIIGVVVSDIGTSFFSKILKSIENCAFEKDYSIMICNIEEDLEKEKKYLSVFKRMCVDGIILTNEQTDEELLGQLAAMPEIPMIACSCHIDGISCASVNIDDYKAAYDAISYLYRLGHRKIAYFGAGLQDFTVGRQRYEGVRDSLADKGCPMKEQYVRLSGLKIEHGYKMMKNMINSCKDDLPTAIFAGSDDVAVGIMNCAFDFGYRVPEDFSILGFDNSEISASMRPAISTVHQPIEEIGYVSVNTLIDLIEKEERQYSSLVLPHKIVERDSCIKIFP</sequence>
<dbReference type="Proteomes" id="UP000001662">
    <property type="component" value="Chromosome"/>
</dbReference>
<dbReference type="SUPFAM" id="SSF47413">
    <property type="entry name" value="lambda repressor-like DNA-binding domains"/>
    <property type="match status" value="1"/>
</dbReference>
<dbReference type="SMART" id="SM00354">
    <property type="entry name" value="HTH_LACI"/>
    <property type="match status" value="1"/>
</dbReference>
<accession>D9R3J0</accession>
<dbReference type="CDD" id="cd01392">
    <property type="entry name" value="HTH_LacI"/>
    <property type="match status" value="1"/>
</dbReference>
<proteinExistence type="predicted"/>
<dbReference type="PROSITE" id="PS00356">
    <property type="entry name" value="HTH_LACI_1"/>
    <property type="match status" value="1"/>
</dbReference>
<dbReference type="GO" id="GO:0003700">
    <property type="term" value="F:DNA-binding transcription factor activity"/>
    <property type="evidence" value="ECO:0007669"/>
    <property type="project" value="TreeGrafter"/>
</dbReference>
<evidence type="ECO:0000313" key="5">
    <source>
        <dbReference type="EMBL" id="ADL06711.1"/>
    </source>
</evidence>
<dbReference type="AlphaFoldDB" id="D9R3J0"/>
<protein>
    <submittedName>
        <fullName evidence="5">Transcriptional regulator, LacI family</fullName>
    </submittedName>
</protein>
<dbReference type="PANTHER" id="PTHR30146:SF149">
    <property type="entry name" value="HTH-TYPE TRANSCRIPTIONAL REGULATOR EBGR"/>
    <property type="match status" value="1"/>
</dbReference>
<dbReference type="InterPro" id="IPR000843">
    <property type="entry name" value="HTH_LacI"/>
</dbReference>
<reference evidence="5" key="1">
    <citation type="submission" date="2010-07" db="EMBL/GenBank/DDBJ databases">
        <title>Complete sequence of Clostridium saccharolyticum WM1.</title>
        <authorList>
            <consortium name="US DOE Joint Genome Institute"/>
            <person name="Lucas S."/>
            <person name="Copeland A."/>
            <person name="Lapidus A."/>
            <person name="Cheng J.-F."/>
            <person name="Bruce D."/>
            <person name="Goodwin L."/>
            <person name="Pitluck S."/>
            <person name="Chertkov O."/>
            <person name="Detter J.C."/>
            <person name="Han C."/>
            <person name="Tapia R."/>
            <person name="Land M."/>
            <person name="Hauser L."/>
            <person name="Chang Y.-J."/>
            <person name="Jeffries C."/>
            <person name="Kyrpides N."/>
            <person name="Ivanova N."/>
            <person name="Mikhailova N."/>
            <person name="Mouttaki H."/>
            <person name="Lin L."/>
            <person name="Zhou J."/>
            <person name="Hemme C.L."/>
            <person name="Woyke T."/>
        </authorList>
    </citation>
    <scope>NUCLEOTIDE SEQUENCE [LARGE SCALE GENOMIC DNA]</scope>
    <source>
        <strain evidence="5">WM1</strain>
    </source>
</reference>
<dbReference type="InterPro" id="IPR028082">
    <property type="entry name" value="Peripla_BP_I"/>
</dbReference>
<dbReference type="EMBL" id="CP002109">
    <property type="protein sequence ID" value="ADL06711.1"/>
    <property type="molecule type" value="Genomic_DNA"/>
</dbReference>
<evidence type="ECO:0000256" key="2">
    <source>
        <dbReference type="ARBA" id="ARBA00023125"/>
    </source>
</evidence>
<organism evidence="5 6">
    <name type="scientific">Lacrimispora saccharolytica (strain ATCC 35040 / DSM 2544 / NRCC 2533 / WM1)</name>
    <name type="common">Clostridium saccharolyticum</name>
    <dbReference type="NCBI Taxonomy" id="610130"/>
    <lineage>
        <taxon>Bacteria</taxon>
        <taxon>Bacillati</taxon>
        <taxon>Bacillota</taxon>
        <taxon>Clostridia</taxon>
        <taxon>Lachnospirales</taxon>
        <taxon>Lachnospiraceae</taxon>
        <taxon>Lacrimispora</taxon>
    </lineage>
</organism>
<dbReference type="HOGENOM" id="CLU_037628_6_0_9"/>
<dbReference type="Pfam" id="PF00356">
    <property type="entry name" value="LacI"/>
    <property type="match status" value="1"/>
</dbReference>
<evidence type="ECO:0000313" key="6">
    <source>
        <dbReference type="Proteomes" id="UP000001662"/>
    </source>
</evidence>
<dbReference type="RefSeq" id="WP_013274763.1">
    <property type="nucleotide sequence ID" value="NC_014376.1"/>
</dbReference>
<dbReference type="Gene3D" id="3.40.50.2300">
    <property type="match status" value="2"/>
</dbReference>
<dbReference type="InterPro" id="IPR010982">
    <property type="entry name" value="Lambda_DNA-bd_dom_sf"/>
</dbReference>
<dbReference type="PROSITE" id="PS50932">
    <property type="entry name" value="HTH_LACI_2"/>
    <property type="match status" value="1"/>
</dbReference>
<dbReference type="STRING" id="610130.Closa_4209"/>
<dbReference type="PaxDb" id="610130-Closa_4209"/>
<keyword evidence="2" id="KW-0238">DNA-binding</keyword>
<keyword evidence="3" id="KW-0804">Transcription</keyword>
<dbReference type="InterPro" id="IPR046335">
    <property type="entry name" value="LacI/GalR-like_sensor"/>
</dbReference>